<dbReference type="SMART" id="SM00345">
    <property type="entry name" value="HTH_GNTR"/>
    <property type="match status" value="1"/>
</dbReference>
<sequence length="504" mass="54205">MDTSRTSHPGRVGTVERSESEVIASFATWASGTGPLYRRLADGIRKAVEGGALLPGQRLPAERQLAGVLRISRTTVVAAYEALRDVGLIESRRGSGTRITAHARARRTHTDGRVPGGMGASIYQHLIDGPEDLISLARSSEGAVPELVTAFRDLAGSDLAAAFDEPGYHPGGLPELREAIAAHLTGTGLPTTADQVLVTTGAHQALVLVAELYLRPGGTALAESPSWPCCLDVFRARGTGIVTVPIDEEGPDAVALAAALAARRPDLIYLMPTFHNPTGVLTSAARRRRIGELAARHEVPILEDNAYTGSLHLGESPRPLAAYAPRGAEVLSAGSLAKVVWAGLRTGWVRGPVEIIERLARRKALADLGSPVIDQMLAARLLPELPRIQAARVPVREQRLHHIEKLLRTRLPSWRWRRPDGGGGLWIELPGVDATEFSHVALRHGVEVVPGSMTDLTGAHDRFMRLAFTFGEDVLDSLVDRLARAWAEIGRRAPAATDRERVIV</sequence>
<comment type="similarity">
    <text evidence="1">In the C-terminal section; belongs to the class-I pyridoxal-phosphate-dependent aminotransferase family.</text>
</comment>
<accession>A0ABP7ING7</accession>
<evidence type="ECO:0000256" key="1">
    <source>
        <dbReference type="ARBA" id="ARBA00005384"/>
    </source>
</evidence>
<dbReference type="EMBL" id="BAAAZR010000018">
    <property type="protein sequence ID" value="GAA3822724.1"/>
    <property type="molecule type" value="Genomic_DNA"/>
</dbReference>
<name>A0ABP7ING7_9ACTN</name>
<dbReference type="InterPro" id="IPR036388">
    <property type="entry name" value="WH-like_DNA-bd_sf"/>
</dbReference>
<dbReference type="PANTHER" id="PTHR46577">
    <property type="entry name" value="HTH-TYPE TRANSCRIPTIONAL REGULATORY PROTEIN GABR"/>
    <property type="match status" value="1"/>
</dbReference>
<dbReference type="InterPro" id="IPR015424">
    <property type="entry name" value="PyrdxlP-dep_Trfase"/>
</dbReference>
<keyword evidence="7" id="KW-0808">Transferase</keyword>
<evidence type="ECO:0000256" key="5">
    <source>
        <dbReference type="ARBA" id="ARBA00023163"/>
    </source>
</evidence>
<keyword evidence="8" id="KW-1185">Reference proteome</keyword>
<dbReference type="InterPro" id="IPR015422">
    <property type="entry name" value="PyrdxlP-dep_Trfase_small"/>
</dbReference>
<dbReference type="Gene3D" id="3.90.1150.10">
    <property type="entry name" value="Aspartate Aminotransferase, domain 1"/>
    <property type="match status" value="1"/>
</dbReference>
<evidence type="ECO:0000256" key="4">
    <source>
        <dbReference type="ARBA" id="ARBA00023125"/>
    </source>
</evidence>
<keyword evidence="3" id="KW-0805">Transcription regulation</keyword>
<dbReference type="CDD" id="cd07377">
    <property type="entry name" value="WHTH_GntR"/>
    <property type="match status" value="1"/>
</dbReference>
<keyword evidence="5" id="KW-0804">Transcription</keyword>
<dbReference type="PRINTS" id="PR00035">
    <property type="entry name" value="HTHGNTR"/>
</dbReference>
<evidence type="ECO:0000256" key="2">
    <source>
        <dbReference type="ARBA" id="ARBA00022898"/>
    </source>
</evidence>
<dbReference type="PANTHER" id="PTHR46577:SF1">
    <property type="entry name" value="HTH-TYPE TRANSCRIPTIONAL REGULATORY PROTEIN GABR"/>
    <property type="match status" value="1"/>
</dbReference>
<evidence type="ECO:0000259" key="6">
    <source>
        <dbReference type="PROSITE" id="PS50949"/>
    </source>
</evidence>
<evidence type="ECO:0000313" key="7">
    <source>
        <dbReference type="EMBL" id="GAA3822724.1"/>
    </source>
</evidence>
<dbReference type="InterPro" id="IPR051446">
    <property type="entry name" value="HTH_trans_reg/aminotransferase"/>
</dbReference>
<keyword evidence="2" id="KW-0663">Pyridoxal phosphate</keyword>
<dbReference type="InterPro" id="IPR015421">
    <property type="entry name" value="PyrdxlP-dep_Trfase_major"/>
</dbReference>
<dbReference type="Gene3D" id="3.40.640.10">
    <property type="entry name" value="Type I PLP-dependent aspartate aminotransferase-like (Major domain)"/>
    <property type="match status" value="1"/>
</dbReference>
<keyword evidence="7" id="KW-0032">Aminotransferase</keyword>
<gene>
    <name evidence="7" type="ORF">GCM10022226_48980</name>
</gene>
<feature type="domain" description="HTH gntR-type" evidence="6">
    <location>
        <begin position="34"/>
        <end position="102"/>
    </location>
</feature>
<dbReference type="InterPro" id="IPR036390">
    <property type="entry name" value="WH_DNA-bd_sf"/>
</dbReference>
<protein>
    <submittedName>
        <fullName evidence="7">PLP-dependent aminotransferase family protein</fullName>
    </submittedName>
</protein>
<reference evidence="8" key="1">
    <citation type="journal article" date="2019" name="Int. J. Syst. Evol. Microbiol.">
        <title>The Global Catalogue of Microorganisms (GCM) 10K type strain sequencing project: providing services to taxonomists for standard genome sequencing and annotation.</title>
        <authorList>
            <consortium name="The Broad Institute Genomics Platform"/>
            <consortium name="The Broad Institute Genome Sequencing Center for Infectious Disease"/>
            <person name="Wu L."/>
            <person name="Ma J."/>
        </authorList>
    </citation>
    <scope>NUCLEOTIDE SEQUENCE [LARGE SCALE GENOMIC DNA]</scope>
    <source>
        <strain evidence="8">JCM 16908</strain>
    </source>
</reference>
<dbReference type="RefSeq" id="WP_344944547.1">
    <property type="nucleotide sequence ID" value="NZ_BAAAZR010000018.1"/>
</dbReference>
<evidence type="ECO:0000256" key="3">
    <source>
        <dbReference type="ARBA" id="ARBA00023015"/>
    </source>
</evidence>
<keyword evidence="4" id="KW-0238">DNA-binding</keyword>
<dbReference type="InterPro" id="IPR004839">
    <property type="entry name" value="Aminotransferase_I/II_large"/>
</dbReference>
<dbReference type="Pfam" id="PF00392">
    <property type="entry name" value="GntR"/>
    <property type="match status" value="1"/>
</dbReference>
<dbReference type="SUPFAM" id="SSF53383">
    <property type="entry name" value="PLP-dependent transferases"/>
    <property type="match status" value="1"/>
</dbReference>
<dbReference type="Proteomes" id="UP001500888">
    <property type="component" value="Unassembled WGS sequence"/>
</dbReference>
<dbReference type="PROSITE" id="PS50949">
    <property type="entry name" value="HTH_GNTR"/>
    <property type="match status" value="1"/>
</dbReference>
<dbReference type="Pfam" id="PF00155">
    <property type="entry name" value="Aminotran_1_2"/>
    <property type="match status" value="1"/>
</dbReference>
<proteinExistence type="inferred from homology"/>
<dbReference type="CDD" id="cd00609">
    <property type="entry name" value="AAT_like"/>
    <property type="match status" value="1"/>
</dbReference>
<dbReference type="InterPro" id="IPR000524">
    <property type="entry name" value="Tscrpt_reg_HTH_GntR"/>
</dbReference>
<organism evidence="7 8">
    <name type="scientific">Sphaerisporangium flaviroseum</name>
    <dbReference type="NCBI Taxonomy" id="509199"/>
    <lineage>
        <taxon>Bacteria</taxon>
        <taxon>Bacillati</taxon>
        <taxon>Actinomycetota</taxon>
        <taxon>Actinomycetes</taxon>
        <taxon>Streptosporangiales</taxon>
        <taxon>Streptosporangiaceae</taxon>
        <taxon>Sphaerisporangium</taxon>
    </lineage>
</organism>
<dbReference type="GO" id="GO:0008483">
    <property type="term" value="F:transaminase activity"/>
    <property type="evidence" value="ECO:0007669"/>
    <property type="project" value="UniProtKB-KW"/>
</dbReference>
<comment type="caution">
    <text evidence="7">The sequence shown here is derived from an EMBL/GenBank/DDBJ whole genome shotgun (WGS) entry which is preliminary data.</text>
</comment>
<evidence type="ECO:0000313" key="8">
    <source>
        <dbReference type="Proteomes" id="UP001500888"/>
    </source>
</evidence>
<dbReference type="SUPFAM" id="SSF46785">
    <property type="entry name" value="Winged helix' DNA-binding domain"/>
    <property type="match status" value="1"/>
</dbReference>
<dbReference type="Gene3D" id="1.10.10.10">
    <property type="entry name" value="Winged helix-like DNA-binding domain superfamily/Winged helix DNA-binding domain"/>
    <property type="match status" value="1"/>
</dbReference>